<evidence type="ECO:0000313" key="1">
    <source>
        <dbReference type="EMBL" id="MPM60700.1"/>
    </source>
</evidence>
<comment type="caution">
    <text evidence="1">The sequence shown here is derived from an EMBL/GenBank/DDBJ whole genome shotgun (WGS) entry which is preliminary data.</text>
</comment>
<accession>A0A645B5I4</accession>
<gene>
    <name evidence="1" type="ORF">SDC9_107552</name>
</gene>
<organism evidence="1">
    <name type="scientific">bioreactor metagenome</name>
    <dbReference type="NCBI Taxonomy" id="1076179"/>
    <lineage>
        <taxon>unclassified sequences</taxon>
        <taxon>metagenomes</taxon>
        <taxon>ecological metagenomes</taxon>
    </lineage>
</organism>
<dbReference type="EMBL" id="VSSQ01017934">
    <property type="protein sequence ID" value="MPM60700.1"/>
    <property type="molecule type" value="Genomic_DNA"/>
</dbReference>
<sequence>MKSIGVGDGWTSHIGYPGEPVARVGIGEVVHHPVTAVQLALPLEGLDIARLVILGHRFVEPV</sequence>
<name>A0A645B5I4_9ZZZZ</name>
<proteinExistence type="predicted"/>
<protein>
    <submittedName>
        <fullName evidence="1">Uncharacterized protein</fullName>
    </submittedName>
</protein>
<dbReference type="AlphaFoldDB" id="A0A645B5I4"/>
<reference evidence="1" key="1">
    <citation type="submission" date="2019-08" db="EMBL/GenBank/DDBJ databases">
        <authorList>
            <person name="Kucharzyk K."/>
            <person name="Murdoch R.W."/>
            <person name="Higgins S."/>
            <person name="Loffler F."/>
        </authorList>
    </citation>
    <scope>NUCLEOTIDE SEQUENCE</scope>
</reference>